<evidence type="ECO:0000256" key="1">
    <source>
        <dbReference type="ARBA" id="ARBA00008136"/>
    </source>
</evidence>
<evidence type="ECO:0000313" key="10">
    <source>
        <dbReference type="Proteomes" id="UP000440041"/>
    </source>
</evidence>
<keyword evidence="7" id="KW-0456">Lyase</keyword>
<dbReference type="AlphaFoldDB" id="A0A6A2W3G2"/>
<dbReference type="InterPro" id="IPR003738">
    <property type="entry name" value="SRAP"/>
</dbReference>
<dbReference type="SUPFAM" id="SSF143081">
    <property type="entry name" value="BB1717-like"/>
    <property type="match status" value="1"/>
</dbReference>
<keyword evidence="4 8" id="KW-0378">Hydrolase</keyword>
<dbReference type="InterPro" id="IPR036590">
    <property type="entry name" value="SRAP-like"/>
</dbReference>
<dbReference type="EC" id="3.4.-.-" evidence="8"/>
<dbReference type="GO" id="GO:0106300">
    <property type="term" value="P:protein-DNA covalent cross-linking repair"/>
    <property type="evidence" value="ECO:0007669"/>
    <property type="project" value="InterPro"/>
</dbReference>
<comment type="similarity">
    <text evidence="1 8">Belongs to the SOS response-associated peptidase family.</text>
</comment>
<evidence type="ECO:0000256" key="6">
    <source>
        <dbReference type="ARBA" id="ARBA00023125"/>
    </source>
</evidence>
<proteinExistence type="inferred from homology"/>
<dbReference type="GO" id="GO:0016829">
    <property type="term" value="F:lyase activity"/>
    <property type="evidence" value="ECO:0007669"/>
    <property type="project" value="UniProtKB-KW"/>
</dbReference>
<dbReference type="GO" id="GO:0006508">
    <property type="term" value="P:proteolysis"/>
    <property type="evidence" value="ECO:0007669"/>
    <property type="project" value="UniProtKB-KW"/>
</dbReference>
<evidence type="ECO:0000313" key="9">
    <source>
        <dbReference type="EMBL" id="KAB8298513.1"/>
    </source>
</evidence>
<keyword evidence="2 8" id="KW-0645">Protease</keyword>
<evidence type="ECO:0000256" key="4">
    <source>
        <dbReference type="ARBA" id="ARBA00022801"/>
    </source>
</evidence>
<evidence type="ECO:0000256" key="7">
    <source>
        <dbReference type="ARBA" id="ARBA00023239"/>
    </source>
</evidence>
<accession>A0A6A2W3G2</accession>
<sequence length="267" mass="29234">MTGIPAAHRAVSTVNGARANPGMQCLDAGTSSASTTLMGMCGRFAAELDYPEIAQMLHAQPSAGLPKRSWNISPTQTIAIVGQDAHGVNHLAPAYWSLIPPAAESKKLPYPTFNARIESALDKPTFAQAAKHNRAIIPVSGYYEWTPDREPYYFHANDNHPLLLLGLYSWWKPREQAHATWLLTATILTRDSVGIAAQVHNRMPVLTDTQHAQEWLNRDIPGDDILPAASSRGAALSQTLLACHRVAPLHGDGPELTEPYDDMMLRF</sequence>
<gene>
    <name evidence="9" type="ORF">DSM100238_1006</name>
</gene>
<dbReference type="GO" id="GO:0003697">
    <property type="term" value="F:single-stranded DNA binding"/>
    <property type="evidence" value="ECO:0007669"/>
    <property type="project" value="InterPro"/>
</dbReference>
<evidence type="ECO:0000256" key="2">
    <source>
        <dbReference type="ARBA" id="ARBA00022670"/>
    </source>
</evidence>
<dbReference type="Gene3D" id="3.90.1680.10">
    <property type="entry name" value="SOS response associated peptidase-like"/>
    <property type="match status" value="1"/>
</dbReference>
<protein>
    <recommendedName>
        <fullName evidence="8">Abasic site processing protein</fullName>
        <ecNumber evidence="8">3.4.-.-</ecNumber>
    </recommendedName>
</protein>
<evidence type="ECO:0000256" key="3">
    <source>
        <dbReference type="ARBA" id="ARBA00022763"/>
    </source>
</evidence>
<dbReference type="GO" id="GO:0008233">
    <property type="term" value="F:peptidase activity"/>
    <property type="evidence" value="ECO:0007669"/>
    <property type="project" value="UniProtKB-KW"/>
</dbReference>
<evidence type="ECO:0000256" key="5">
    <source>
        <dbReference type="ARBA" id="ARBA00023124"/>
    </source>
</evidence>
<comment type="caution">
    <text evidence="9">The sequence shown here is derived from an EMBL/GenBank/DDBJ whole genome shotgun (WGS) entry which is preliminary data.</text>
</comment>
<reference evidence="9 10" key="1">
    <citation type="submission" date="2019-09" db="EMBL/GenBank/DDBJ databases">
        <title>Characterization of the phylogenetic diversity of two novel species belonging to the genus Bifidobacterium: Bifidobacterium cebidarum sp. nov. and Bifidobacterium leontopitheci sp. nov.</title>
        <authorList>
            <person name="Lugli G.A."/>
            <person name="Duranti S."/>
            <person name="Milani C."/>
            <person name="Turroni F."/>
            <person name="Ventura M."/>
        </authorList>
    </citation>
    <scope>NUCLEOTIDE SEQUENCE [LARGE SCALE GENOMIC DNA]</scope>
    <source>
        <strain evidence="9 10">DSM 100238</strain>
    </source>
</reference>
<keyword evidence="6" id="KW-0238">DNA-binding</keyword>
<dbReference type="Pfam" id="PF02586">
    <property type="entry name" value="SRAP"/>
    <property type="match status" value="1"/>
</dbReference>
<dbReference type="Proteomes" id="UP000440041">
    <property type="component" value="Unassembled WGS sequence"/>
</dbReference>
<dbReference type="RefSeq" id="WP_412160361.1">
    <property type="nucleotide sequence ID" value="NZ_JBKZAQ010000008.1"/>
</dbReference>
<keyword evidence="3" id="KW-0227">DNA damage</keyword>
<keyword evidence="10" id="KW-1185">Reference proteome</keyword>
<evidence type="ECO:0000256" key="8">
    <source>
        <dbReference type="RuleBase" id="RU364100"/>
    </source>
</evidence>
<dbReference type="PANTHER" id="PTHR13604">
    <property type="entry name" value="DC12-RELATED"/>
    <property type="match status" value="1"/>
</dbReference>
<name>A0A6A2W3G2_9BIFI</name>
<dbReference type="EMBL" id="WBSO01000005">
    <property type="protein sequence ID" value="KAB8298513.1"/>
    <property type="molecule type" value="Genomic_DNA"/>
</dbReference>
<keyword evidence="5" id="KW-0190">Covalent protein-DNA linkage</keyword>
<organism evidence="9 10">
    <name type="scientific">Bifidobacterium apri</name>
    <dbReference type="NCBI Taxonomy" id="1769423"/>
    <lineage>
        <taxon>Bacteria</taxon>
        <taxon>Bacillati</taxon>
        <taxon>Actinomycetota</taxon>
        <taxon>Actinomycetes</taxon>
        <taxon>Bifidobacteriales</taxon>
        <taxon>Bifidobacteriaceae</taxon>
        <taxon>Bifidobacterium</taxon>
    </lineage>
</organism>
<dbReference type="PANTHER" id="PTHR13604:SF0">
    <property type="entry name" value="ABASIC SITE PROCESSING PROTEIN HMCES"/>
    <property type="match status" value="1"/>
</dbReference>